<gene>
    <name evidence="2" type="ORF">GCU85_02070</name>
</gene>
<dbReference type="RefSeq" id="WP_152808859.1">
    <property type="nucleotide sequence ID" value="NZ_WHNW01000002.1"/>
</dbReference>
<name>A0A6N7ESJ9_9GAMM</name>
<comment type="caution">
    <text evidence="2">The sequence shown here is derived from an EMBL/GenBank/DDBJ whole genome shotgun (WGS) entry which is preliminary data.</text>
</comment>
<dbReference type="InterPro" id="IPR052567">
    <property type="entry name" value="OP_Dioxygenase"/>
</dbReference>
<dbReference type="SUPFAM" id="SSF109604">
    <property type="entry name" value="HD-domain/PDEase-like"/>
    <property type="match status" value="1"/>
</dbReference>
<sequence length="205" mass="23501">MKTVKFTQMKTGDAEDYSLLETLESDYASATGARLIQALSTLEETLSGYQVSRLTHSLQTATRAYYDGADDDWIVAALLHDIGDVYAPLNHSEYAASILAPFVREQCRWVVEKHGDFQLQYYGEFVGGDKNQRQQYAGHRYFDDCDYFCEHWDQASFDPNYPTKPLTFFEPIVLRVFARKAYDPAVIRAGERVPPYCFETAQSRQ</sequence>
<evidence type="ECO:0000313" key="2">
    <source>
        <dbReference type="EMBL" id="MPV85521.1"/>
    </source>
</evidence>
<dbReference type="PANTHER" id="PTHR40202:SF1">
    <property type="entry name" value="HD DOMAIN-CONTAINING PROTEIN"/>
    <property type="match status" value="1"/>
</dbReference>
<organism evidence="2 3">
    <name type="scientific">Ostreibacterium oceani</name>
    <dbReference type="NCBI Taxonomy" id="2654998"/>
    <lineage>
        <taxon>Bacteria</taxon>
        <taxon>Pseudomonadati</taxon>
        <taxon>Pseudomonadota</taxon>
        <taxon>Gammaproteobacteria</taxon>
        <taxon>Cardiobacteriales</taxon>
        <taxon>Ostreibacteriaceae</taxon>
        <taxon>Ostreibacterium</taxon>
    </lineage>
</organism>
<dbReference type="EMBL" id="WHNW01000002">
    <property type="protein sequence ID" value="MPV85521.1"/>
    <property type="molecule type" value="Genomic_DNA"/>
</dbReference>
<feature type="domain" description="HD" evidence="1">
    <location>
        <begin position="53"/>
        <end position="148"/>
    </location>
</feature>
<dbReference type="InterPro" id="IPR003607">
    <property type="entry name" value="HD/PDEase_dom"/>
</dbReference>
<dbReference type="AlphaFoldDB" id="A0A6N7ESJ9"/>
<dbReference type="Pfam" id="PF01966">
    <property type="entry name" value="HD"/>
    <property type="match status" value="1"/>
</dbReference>
<dbReference type="InterPro" id="IPR006674">
    <property type="entry name" value="HD_domain"/>
</dbReference>
<dbReference type="InParanoid" id="A0A6N7ESJ9"/>
<protein>
    <submittedName>
        <fullName evidence="2">HD domain-containing protein</fullName>
    </submittedName>
</protein>
<dbReference type="PANTHER" id="PTHR40202">
    <property type="match status" value="1"/>
</dbReference>
<accession>A0A6N7ESJ9</accession>
<dbReference type="Gene3D" id="1.10.3210.10">
    <property type="entry name" value="Hypothetical protein af1432"/>
    <property type="match status" value="1"/>
</dbReference>
<reference evidence="2 3" key="1">
    <citation type="submission" date="2019-10" db="EMBL/GenBank/DDBJ databases">
        <title>Cardiobacteriales fam. a chemoheterotrophic member of the order Cardiobacteriales, and proposal of Cardiobacteriales fam. nov.</title>
        <authorList>
            <person name="Wang C."/>
        </authorList>
    </citation>
    <scope>NUCLEOTIDE SEQUENCE [LARGE SCALE GENOMIC DNA]</scope>
    <source>
        <strain evidence="2 3">ML27</strain>
    </source>
</reference>
<evidence type="ECO:0000313" key="3">
    <source>
        <dbReference type="Proteomes" id="UP000471298"/>
    </source>
</evidence>
<proteinExistence type="predicted"/>
<dbReference type="CDD" id="cd00077">
    <property type="entry name" value="HDc"/>
    <property type="match status" value="1"/>
</dbReference>
<evidence type="ECO:0000259" key="1">
    <source>
        <dbReference type="Pfam" id="PF01966"/>
    </source>
</evidence>
<keyword evidence="3" id="KW-1185">Reference proteome</keyword>
<dbReference type="Proteomes" id="UP000471298">
    <property type="component" value="Unassembled WGS sequence"/>
</dbReference>